<dbReference type="OrthoDB" id="5636099at2"/>
<feature type="compositionally biased region" description="Pro residues" evidence="1">
    <location>
        <begin position="167"/>
        <end position="178"/>
    </location>
</feature>
<sequence length="191" mass="22293">MRYIITEQFARGEENVIAEFSYLNDSHLFIAKKLAHTELEKQKIIFRLYDDSDLLKEFNRENISVSHAKYAEGNGDLNFVQLSFYVMIKTENEPEKKKIANFNDKDDANLFMVGKCESDETLHDSDLLFLFKEQNLMDTLNRTITIHRKNETTRFAGNEKGTKFHPTPMPRRPTPPGGPSDCWIEEDEEHN</sequence>
<evidence type="ECO:0000256" key="1">
    <source>
        <dbReference type="SAM" id="MobiDB-lite"/>
    </source>
</evidence>
<name>A0A377GKR4_9GAMM</name>
<dbReference type="Proteomes" id="UP000254374">
    <property type="component" value="Unassembled WGS sequence"/>
</dbReference>
<accession>A0A377GKR4</accession>
<reference evidence="2 4" key="1">
    <citation type="submission" date="2017-01" db="EMBL/GenBank/DDBJ databases">
        <authorList>
            <person name="Varghese N."/>
            <person name="Submissions S."/>
        </authorList>
    </citation>
    <scope>NUCLEOTIDE SEQUENCE [LARGE SCALE GENOMIC DNA]</scope>
    <source>
        <strain evidence="2 4">ATCC 33342</strain>
    </source>
</reference>
<dbReference type="AlphaFoldDB" id="A0A377GKR4"/>
<dbReference type="EMBL" id="UGGV01000001">
    <property type="protein sequence ID" value="STO25420.1"/>
    <property type="molecule type" value="Genomic_DNA"/>
</dbReference>
<proteinExistence type="predicted"/>
<evidence type="ECO:0000313" key="3">
    <source>
        <dbReference type="EMBL" id="STO25420.1"/>
    </source>
</evidence>
<dbReference type="RefSeq" id="WP_058468657.1">
    <property type="nucleotide sequence ID" value="NZ_CAAAIX010000015.1"/>
</dbReference>
<evidence type="ECO:0000313" key="5">
    <source>
        <dbReference type="Proteomes" id="UP000254374"/>
    </source>
</evidence>
<feature type="region of interest" description="Disordered" evidence="1">
    <location>
        <begin position="154"/>
        <end position="191"/>
    </location>
</feature>
<keyword evidence="4" id="KW-1185">Reference proteome</keyword>
<dbReference type="Proteomes" id="UP000186808">
    <property type="component" value="Unassembled WGS sequence"/>
</dbReference>
<evidence type="ECO:0000313" key="4">
    <source>
        <dbReference type="Proteomes" id="UP000186808"/>
    </source>
</evidence>
<protein>
    <submittedName>
        <fullName evidence="3">Uncharacterized protein</fullName>
    </submittedName>
</protein>
<organism evidence="3 5">
    <name type="scientific">Fluoribacter gormanii</name>
    <dbReference type="NCBI Taxonomy" id="464"/>
    <lineage>
        <taxon>Bacteria</taxon>
        <taxon>Pseudomonadati</taxon>
        <taxon>Pseudomonadota</taxon>
        <taxon>Gammaproteobacteria</taxon>
        <taxon>Legionellales</taxon>
        <taxon>Legionellaceae</taxon>
        <taxon>Fluoribacter</taxon>
    </lineage>
</organism>
<evidence type="ECO:0000313" key="2">
    <source>
        <dbReference type="EMBL" id="SIR21458.1"/>
    </source>
</evidence>
<gene>
    <name evidence="3" type="ORF">NCTC11401_02256</name>
    <name evidence="2" type="ORF">SAMN05421777_10854</name>
</gene>
<reference evidence="3 5" key="2">
    <citation type="submission" date="2018-06" db="EMBL/GenBank/DDBJ databases">
        <authorList>
            <consortium name="Pathogen Informatics"/>
            <person name="Doyle S."/>
        </authorList>
    </citation>
    <scope>NUCLEOTIDE SEQUENCE [LARGE SCALE GENOMIC DNA]</scope>
    <source>
        <strain evidence="3 5">NCTC11401</strain>
    </source>
</reference>
<dbReference type="EMBL" id="FTNL01000008">
    <property type="protein sequence ID" value="SIR21458.1"/>
    <property type="molecule type" value="Genomic_DNA"/>
</dbReference>